<dbReference type="EMBL" id="JAOTPO010000008">
    <property type="protein sequence ID" value="MDE5414188.1"/>
    <property type="molecule type" value="Genomic_DNA"/>
</dbReference>
<dbReference type="InterPro" id="IPR010461">
    <property type="entry name" value="ComK"/>
</dbReference>
<evidence type="ECO:0000313" key="1">
    <source>
        <dbReference type="EMBL" id="MDE5414188.1"/>
    </source>
</evidence>
<keyword evidence="2" id="KW-1185">Reference proteome</keyword>
<evidence type="ECO:0000313" key="2">
    <source>
        <dbReference type="Proteomes" id="UP001148125"/>
    </source>
</evidence>
<reference evidence="1" key="1">
    <citation type="submission" date="2024-05" db="EMBL/GenBank/DDBJ databases">
        <title>Alkalihalobacillus sp. strain MEB203 novel alkaliphilic bacterium from Lonar Lake, India.</title>
        <authorList>
            <person name="Joshi A."/>
            <person name="Thite S."/>
            <person name="Mengade P."/>
        </authorList>
    </citation>
    <scope>NUCLEOTIDE SEQUENCE</scope>
    <source>
        <strain evidence="1">MEB 203</strain>
    </source>
</reference>
<dbReference type="Pfam" id="PF06338">
    <property type="entry name" value="ComK"/>
    <property type="match status" value="1"/>
</dbReference>
<proteinExistence type="predicted"/>
<sequence>MTDIILNQYVINKATSALLPAYHTDYQTTVWENNGQRFHVKKTPLQLMKAACLEGGADFDGRRAAVTHKTGITSKAPIPVIPQEQVYAFPTHSPKLHECHWLFYHHIKAIRRHPEITTHTYIIFKDEKELLLQVSYHTIERQLQRTSYCITRFTPYLTHN</sequence>
<organism evidence="1 2">
    <name type="scientific">Alkalihalobacterium chitinilyticum</name>
    <dbReference type="NCBI Taxonomy" id="2980103"/>
    <lineage>
        <taxon>Bacteria</taxon>
        <taxon>Bacillati</taxon>
        <taxon>Bacillota</taxon>
        <taxon>Bacilli</taxon>
        <taxon>Bacillales</taxon>
        <taxon>Bacillaceae</taxon>
        <taxon>Alkalihalobacterium</taxon>
    </lineage>
</organism>
<name>A0ABT5VFE9_9BACI</name>
<comment type="caution">
    <text evidence="1">The sequence shown here is derived from an EMBL/GenBank/DDBJ whole genome shotgun (WGS) entry which is preliminary data.</text>
</comment>
<accession>A0ABT5VFE9</accession>
<gene>
    <name evidence="1" type="ORF">N7Z68_12465</name>
</gene>
<dbReference type="RefSeq" id="WP_275118804.1">
    <property type="nucleotide sequence ID" value="NZ_JAOTPO010000008.1"/>
</dbReference>
<dbReference type="Proteomes" id="UP001148125">
    <property type="component" value="Unassembled WGS sequence"/>
</dbReference>
<protein>
    <submittedName>
        <fullName evidence="1">Competence protein ComK</fullName>
    </submittedName>
</protein>